<organism evidence="7 8">
    <name type="scientific">Calothrix parasitica NIES-267</name>
    <dbReference type="NCBI Taxonomy" id="1973488"/>
    <lineage>
        <taxon>Bacteria</taxon>
        <taxon>Bacillati</taxon>
        <taxon>Cyanobacteriota</taxon>
        <taxon>Cyanophyceae</taxon>
        <taxon>Nostocales</taxon>
        <taxon>Calotrichaceae</taxon>
        <taxon>Calothrix</taxon>
    </lineage>
</organism>
<name>A0A1Z4LXB6_9CYAN</name>
<evidence type="ECO:0000256" key="5">
    <source>
        <dbReference type="SAM" id="Phobius"/>
    </source>
</evidence>
<evidence type="ECO:0000256" key="3">
    <source>
        <dbReference type="ARBA" id="ARBA00022737"/>
    </source>
</evidence>
<dbReference type="SUPFAM" id="SSF48371">
    <property type="entry name" value="ARM repeat"/>
    <property type="match status" value="1"/>
</dbReference>
<feature type="transmembrane region" description="Helical" evidence="5">
    <location>
        <begin position="1136"/>
        <end position="1160"/>
    </location>
</feature>
<proteinExistence type="inferred from homology"/>
<dbReference type="InterPro" id="IPR016024">
    <property type="entry name" value="ARM-type_fold"/>
</dbReference>
<sequence length="1282" mass="147206">MNNQNNFFSFSRNLENKPNSVQGVSLTEADYFNSLQTAFNVYDGSLLLLGEPGIGKSFLLKEFQQNIKNENADYPVIFLQIWTWSNKQLPILDWVAYHTAYSQELLQQKIQERQVVFIFDGLDELPYNVSKLPEDPNSEKQDYRLEFLQQLSKFTQEFASAKILVSCRSQDYQDITSNNNQKILLKGAVELKALQNQDIQDYINQAFNDDSQINQTLWNLLRRNRGLRKMVSNPLLLNIFVETCKSTQDIDKIAAIGNIGELFNSFLDKTYQRLEKRHWETHQENLPLSLDELKKLLGHAAVAIMGDSYPDDNEIYTNIFELVIQRHYHQHAQQKIDELITLSQQLNLIFSTNQNPASYSFRHLILRDYLAINFLQKEIFHIKTETKIEAARALSKINHPTASELLIALLEDQDTDANVCYEAVNSIADLDEGVDFRGYTQDFPQNIVSLQVSEFSSDNIKEYFNKFVEYRPITDSDAQKFKKLTFGNPLAVKMLANMWRDGVAKDTIFNHPEAPILTKGKKRLVAQLFLNSCLSEQDKQAVYALAIMRRPEQELLRKTLKAQDNAELQSRLQQLHFRYSFVSPDEFKLDEQYKAFIQEYLLEPEQRLSSEILDINRQARNYYQQRLDLLTEGLTIKQKLEKQEVTETISNIIHHWQWRDEKEYDENSVWNDTKLTEFLILGWQYNINWARNLLQDAIAFTSTIKYKQRWQFFKRGLALEATIDDKYCLLKYLETEVNTQEISPEAMAIVLLKSGELLLKKQRNPEAKDKLNEALLQADTINALDLLPQIQDLIPQLEAEPEITNHSHILKTSPQLEAKPDFTSHSDYISSICLSSDGTKALSGSFDKTLKLWEVSPQNSLLDYQLTFEGHTDAIYSVYLSHDDKLAVSGSSDKTVKLWDIPTGNCIQIFEEHTDTVTSVVLSRDNNSILSGSYDGTLKIWDVKTGKCVSTLDEHQDAVRSVALNSDANFALSGSFDCSLKLWDISTNKCLRTFIGHTGEIHSVCFSSDGKFALSGAFDRTLKYWDIETGQCLLTLKEDADVYSVSLSHDNRFAISGNGDATLKVWDISTGECLKVFEEHTDVVSSVNLTQDNHYAVSVSGDETIKLWKLDLPDIKQPASEELVIHNPIDKPNRNYWKLGGLILLPLIMLSFGFMFWISFNSRRDTVDRTPPKTKEQICDRAIANAQAGIQNYQSIKNNNQNISSKAISTLKRTLDEIETQYQNNEQPVCLEEYLGRIRHKYAVEVLASSGQQQEAIDLLKKIPNSYSQIKAVKQKLQEWDK</sequence>
<dbReference type="InterPro" id="IPR015943">
    <property type="entry name" value="WD40/YVTN_repeat-like_dom_sf"/>
</dbReference>
<keyword evidence="8" id="KW-1185">Reference proteome</keyword>
<feature type="repeat" description="WD" evidence="4">
    <location>
        <begin position="822"/>
        <end position="863"/>
    </location>
</feature>
<feature type="repeat" description="WD" evidence="4">
    <location>
        <begin position="1035"/>
        <end position="1076"/>
    </location>
</feature>
<dbReference type="InterPro" id="IPR020472">
    <property type="entry name" value="WD40_PAC1"/>
</dbReference>
<feature type="repeat" description="WD" evidence="4">
    <location>
        <begin position="994"/>
        <end position="1035"/>
    </location>
</feature>
<dbReference type="EMBL" id="AP018227">
    <property type="protein sequence ID" value="BAY85897.1"/>
    <property type="molecule type" value="Genomic_DNA"/>
</dbReference>
<dbReference type="Proteomes" id="UP000218418">
    <property type="component" value="Chromosome"/>
</dbReference>
<keyword evidence="5" id="KW-1133">Transmembrane helix</keyword>
<keyword evidence="5" id="KW-0812">Transmembrane</keyword>
<feature type="repeat" description="WD" evidence="4">
    <location>
        <begin position="952"/>
        <end position="993"/>
    </location>
</feature>
<dbReference type="PANTHER" id="PTHR22847">
    <property type="entry name" value="WD40 REPEAT PROTEIN"/>
    <property type="match status" value="1"/>
</dbReference>
<evidence type="ECO:0000256" key="2">
    <source>
        <dbReference type="ARBA" id="ARBA00022574"/>
    </source>
</evidence>
<dbReference type="Gene3D" id="3.40.50.300">
    <property type="entry name" value="P-loop containing nucleotide triphosphate hydrolases"/>
    <property type="match status" value="1"/>
</dbReference>
<dbReference type="InterPro" id="IPR007111">
    <property type="entry name" value="NACHT_NTPase"/>
</dbReference>
<dbReference type="OrthoDB" id="423541at2"/>
<dbReference type="Pfam" id="PF05729">
    <property type="entry name" value="NACHT"/>
    <property type="match status" value="1"/>
</dbReference>
<keyword evidence="2 4" id="KW-0853">WD repeat</keyword>
<feature type="domain" description="NACHT" evidence="6">
    <location>
        <begin position="47"/>
        <end position="209"/>
    </location>
</feature>
<dbReference type="Gene3D" id="2.130.10.10">
    <property type="entry name" value="YVTN repeat-like/Quinoprotein amine dehydrogenase"/>
    <property type="match status" value="3"/>
</dbReference>
<dbReference type="CDD" id="cd00200">
    <property type="entry name" value="WD40"/>
    <property type="match status" value="1"/>
</dbReference>
<feature type="repeat" description="WD" evidence="4">
    <location>
        <begin position="1077"/>
        <end position="1111"/>
    </location>
</feature>
<dbReference type="PROSITE" id="PS00678">
    <property type="entry name" value="WD_REPEATS_1"/>
    <property type="match status" value="5"/>
</dbReference>
<evidence type="ECO:0000256" key="1">
    <source>
        <dbReference type="ARBA" id="ARBA00009299"/>
    </source>
</evidence>
<reference evidence="7 8" key="1">
    <citation type="submission" date="2017-06" db="EMBL/GenBank/DDBJ databases">
        <title>Genome sequencing of cyanobaciteial culture collection at National Institute for Environmental Studies (NIES).</title>
        <authorList>
            <person name="Hirose Y."/>
            <person name="Shimura Y."/>
            <person name="Fujisawa T."/>
            <person name="Nakamura Y."/>
            <person name="Kawachi M."/>
        </authorList>
    </citation>
    <scope>NUCLEOTIDE SEQUENCE [LARGE SCALE GENOMIC DNA]</scope>
    <source>
        <strain evidence="7 8">NIES-267</strain>
    </source>
</reference>
<accession>A0A1Z4LXB6</accession>
<dbReference type="PROSITE" id="PS50082">
    <property type="entry name" value="WD_REPEATS_2"/>
    <property type="match status" value="7"/>
</dbReference>
<dbReference type="InterPro" id="IPR036322">
    <property type="entry name" value="WD40_repeat_dom_sf"/>
</dbReference>
<comment type="similarity">
    <text evidence="1">Belongs to the CpcE/RpcE/PecE family.</text>
</comment>
<dbReference type="PROSITE" id="PS50231">
    <property type="entry name" value="RICIN_B_LECTIN"/>
    <property type="match status" value="1"/>
</dbReference>
<evidence type="ECO:0000313" key="7">
    <source>
        <dbReference type="EMBL" id="BAY85897.1"/>
    </source>
</evidence>
<keyword evidence="5" id="KW-0472">Membrane</keyword>
<evidence type="ECO:0000256" key="4">
    <source>
        <dbReference type="PROSITE-ProRule" id="PRU00221"/>
    </source>
</evidence>
<dbReference type="InterPro" id="IPR001680">
    <property type="entry name" value="WD40_rpt"/>
</dbReference>
<gene>
    <name evidence="7" type="ORF">NIES267_54030</name>
</gene>
<protein>
    <submittedName>
        <fullName evidence="7">WD-repeat protein</fullName>
    </submittedName>
</protein>
<dbReference type="SUPFAM" id="SSF50978">
    <property type="entry name" value="WD40 repeat-like"/>
    <property type="match status" value="1"/>
</dbReference>
<dbReference type="PROSITE" id="PS50294">
    <property type="entry name" value="WD_REPEATS_REGION"/>
    <property type="match status" value="7"/>
</dbReference>
<keyword evidence="3" id="KW-0677">Repeat</keyword>
<feature type="repeat" description="WD" evidence="4">
    <location>
        <begin position="868"/>
        <end position="909"/>
    </location>
</feature>
<dbReference type="PRINTS" id="PR00320">
    <property type="entry name" value="GPROTEINBRPT"/>
</dbReference>
<dbReference type="InterPro" id="IPR027417">
    <property type="entry name" value="P-loop_NTPase"/>
</dbReference>
<dbReference type="SUPFAM" id="SSF52540">
    <property type="entry name" value="P-loop containing nucleoside triphosphate hydrolases"/>
    <property type="match status" value="1"/>
</dbReference>
<dbReference type="SMART" id="SM00320">
    <property type="entry name" value="WD40"/>
    <property type="match status" value="7"/>
</dbReference>
<dbReference type="PANTHER" id="PTHR22847:SF637">
    <property type="entry name" value="WD REPEAT DOMAIN 5B"/>
    <property type="match status" value="1"/>
</dbReference>
<evidence type="ECO:0000313" key="8">
    <source>
        <dbReference type="Proteomes" id="UP000218418"/>
    </source>
</evidence>
<dbReference type="InterPro" id="IPR019775">
    <property type="entry name" value="WD40_repeat_CS"/>
</dbReference>
<evidence type="ECO:0000259" key="6">
    <source>
        <dbReference type="Pfam" id="PF05729"/>
    </source>
</evidence>
<feature type="repeat" description="WD" evidence="4">
    <location>
        <begin position="910"/>
        <end position="951"/>
    </location>
</feature>
<dbReference type="Pfam" id="PF00400">
    <property type="entry name" value="WD40"/>
    <property type="match status" value="7"/>
</dbReference>